<keyword evidence="4 7" id="KW-0812">Transmembrane</keyword>
<dbReference type="InterPro" id="IPR035906">
    <property type="entry name" value="MetI-like_sf"/>
</dbReference>
<evidence type="ECO:0000256" key="1">
    <source>
        <dbReference type="ARBA" id="ARBA00004651"/>
    </source>
</evidence>
<dbReference type="InterPro" id="IPR000515">
    <property type="entry name" value="MetI-like"/>
</dbReference>
<sequence length="294" mass="32461">MISHRKTVTAWLLLTPMIVIILGVSGYPLIKTIYFSLTGAKLIAPDMTSIWVGFDNYIRALSSSKFREAIWHTTYFAVISVGVEMVIGVLVALLLNEAFKGRTLLRAMLILPLALPTVVNAMMWRLIYNPDFGALNALLLQFGMLDAYRSWLGDPASALDMVILADVWKNFPLVALIALAALQTVPKDLYEAATLDGAGVWNRFWRITLPAIMGPLSVALVLRTIEAFKVFDIIYVMTRGGPASSTKTVSFYVYQEAFAYMRVGSGASYALIVVLISASLIAGYMYLIRKQGEV</sequence>
<comment type="subcellular location">
    <subcellularLocation>
        <location evidence="1 7">Cell membrane</location>
        <topology evidence="1 7">Multi-pass membrane protein</topology>
    </subcellularLocation>
</comment>
<feature type="transmembrane region" description="Helical" evidence="7">
    <location>
        <begin position="75"/>
        <end position="95"/>
    </location>
</feature>
<evidence type="ECO:0000259" key="8">
    <source>
        <dbReference type="PROSITE" id="PS50928"/>
    </source>
</evidence>
<reference evidence="9 10" key="1">
    <citation type="submission" date="2014-03" db="EMBL/GenBank/DDBJ databases">
        <title>The draft genome sequence of Thalassospira alkalitolerans JCM 18968.</title>
        <authorList>
            <person name="Lai Q."/>
            <person name="Shao Z."/>
        </authorList>
    </citation>
    <scope>NUCLEOTIDE SEQUENCE [LARGE SCALE GENOMIC DNA]</scope>
    <source>
        <strain evidence="9 10">JCM 18968</strain>
    </source>
</reference>
<feature type="transmembrane region" description="Helical" evidence="7">
    <location>
        <begin position="266"/>
        <end position="288"/>
    </location>
</feature>
<name>A0A1Y2LCR9_9PROT</name>
<proteinExistence type="inferred from homology"/>
<dbReference type="Gene3D" id="1.10.3720.10">
    <property type="entry name" value="MetI-like"/>
    <property type="match status" value="1"/>
</dbReference>
<dbReference type="PROSITE" id="PS50928">
    <property type="entry name" value="ABC_TM1"/>
    <property type="match status" value="1"/>
</dbReference>
<dbReference type="Proteomes" id="UP000193396">
    <property type="component" value="Unassembled WGS sequence"/>
</dbReference>
<evidence type="ECO:0000256" key="4">
    <source>
        <dbReference type="ARBA" id="ARBA00022692"/>
    </source>
</evidence>
<protein>
    <submittedName>
        <fullName evidence="9">ABC transporter permease</fullName>
    </submittedName>
</protein>
<feature type="transmembrane region" description="Helical" evidence="7">
    <location>
        <begin position="204"/>
        <end position="222"/>
    </location>
</feature>
<dbReference type="GO" id="GO:0005886">
    <property type="term" value="C:plasma membrane"/>
    <property type="evidence" value="ECO:0007669"/>
    <property type="project" value="UniProtKB-SubCell"/>
</dbReference>
<dbReference type="EMBL" id="JFKB01000007">
    <property type="protein sequence ID" value="OSQ47758.1"/>
    <property type="molecule type" value="Genomic_DNA"/>
</dbReference>
<keyword evidence="3" id="KW-1003">Cell membrane</keyword>
<evidence type="ECO:0000256" key="6">
    <source>
        <dbReference type="ARBA" id="ARBA00023136"/>
    </source>
</evidence>
<evidence type="ECO:0000256" key="2">
    <source>
        <dbReference type="ARBA" id="ARBA00022448"/>
    </source>
</evidence>
<evidence type="ECO:0000256" key="7">
    <source>
        <dbReference type="RuleBase" id="RU363032"/>
    </source>
</evidence>
<keyword evidence="2 7" id="KW-0813">Transport</keyword>
<dbReference type="Pfam" id="PF00528">
    <property type="entry name" value="BPD_transp_1"/>
    <property type="match status" value="1"/>
</dbReference>
<comment type="caution">
    <text evidence="9">The sequence shown here is derived from an EMBL/GenBank/DDBJ whole genome shotgun (WGS) entry which is preliminary data.</text>
</comment>
<feature type="transmembrane region" description="Helical" evidence="7">
    <location>
        <begin position="163"/>
        <end position="184"/>
    </location>
</feature>
<dbReference type="CDD" id="cd06261">
    <property type="entry name" value="TM_PBP2"/>
    <property type="match status" value="1"/>
</dbReference>
<feature type="domain" description="ABC transmembrane type-1" evidence="8">
    <location>
        <begin position="70"/>
        <end position="286"/>
    </location>
</feature>
<dbReference type="AlphaFoldDB" id="A0A1Y2LCR9"/>
<dbReference type="PANTHER" id="PTHR43005">
    <property type="entry name" value="BLR7065 PROTEIN"/>
    <property type="match status" value="1"/>
</dbReference>
<keyword evidence="5 7" id="KW-1133">Transmembrane helix</keyword>
<feature type="transmembrane region" description="Helical" evidence="7">
    <location>
        <begin position="12"/>
        <end position="30"/>
    </location>
</feature>
<organism evidence="9 10">
    <name type="scientific">Thalassospira alkalitolerans</name>
    <dbReference type="NCBI Taxonomy" id="1293890"/>
    <lineage>
        <taxon>Bacteria</taxon>
        <taxon>Pseudomonadati</taxon>
        <taxon>Pseudomonadota</taxon>
        <taxon>Alphaproteobacteria</taxon>
        <taxon>Rhodospirillales</taxon>
        <taxon>Thalassospiraceae</taxon>
        <taxon>Thalassospira</taxon>
    </lineage>
</organism>
<feature type="transmembrane region" description="Helical" evidence="7">
    <location>
        <begin position="107"/>
        <end position="127"/>
    </location>
</feature>
<dbReference type="RefSeq" id="WP_169715014.1">
    <property type="nucleotide sequence ID" value="NZ_JBLXAE010000007.1"/>
</dbReference>
<evidence type="ECO:0000256" key="3">
    <source>
        <dbReference type="ARBA" id="ARBA00022475"/>
    </source>
</evidence>
<keyword evidence="6 7" id="KW-0472">Membrane</keyword>
<comment type="similarity">
    <text evidence="7">Belongs to the binding-protein-dependent transport system permease family.</text>
</comment>
<accession>A0A1Y2LCR9</accession>
<keyword evidence="10" id="KW-1185">Reference proteome</keyword>
<dbReference type="GO" id="GO:0055085">
    <property type="term" value="P:transmembrane transport"/>
    <property type="evidence" value="ECO:0007669"/>
    <property type="project" value="InterPro"/>
</dbReference>
<evidence type="ECO:0000313" key="9">
    <source>
        <dbReference type="EMBL" id="OSQ47758.1"/>
    </source>
</evidence>
<dbReference type="PANTHER" id="PTHR43005:SF2">
    <property type="entry name" value="INTEGRAL MEMBRANE SUGAR TRANSPORT PROTEIN"/>
    <property type="match status" value="1"/>
</dbReference>
<dbReference type="SUPFAM" id="SSF161098">
    <property type="entry name" value="MetI-like"/>
    <property type="match status" value="1"/>
</dbReference>
<gene>
    <name evidence="9" type="ORF">TALK_11940</name>
</gene>
<evidence type="ECO:0000256" key="5">
    <source>
        <dbReference type="ARBA" id="ARBA00022989"/>
    </source>
</evidence>
<evidence type="ECO:0000313" key="10">
    <source>
        <dbReference type="Proteomes" id="UP000193396"/>
    </source>
</evidence>
<dbReference type="STRING" id="1293890.TALK_11940"/>